<gene>
    <name evidence="2" type="ORF">QQ91_0018265</name>
</gene>
<dbReference type="SUPFAM" id="SSF51261">
    <property type="entry name" value="Duplicated hybrid motif"/>
    <property type="match status" value="1"/>
</dbReference>
<keyword evidence="3" id="KW-1185">Reference proteome</keyword>
<sequence length="243" mass="25895">MKQLATALLASSLAASSLQPGLQPLASTGQFQPTSPIGGGEMPAHLSSFNLSASKQNLEANANRLTPPSHKLPLFSQNSARIAISSPLAGFCHPTNGAGYLSQGNNGLTHRGRSAYAYDLAVPIGTPVYAMQSGQVVGLRDRYPDTGGDRSKFSKFNYVMIQHQDGHRSVYMHLQQDFNASVNLHEAKWVTTGELIGYSGNSGWSLGPHLHIEVQTPGSGNNFTKTVPFLVSGRCSSDTIAQN</sequence>
<evidence type="ECO:0000259" key="1">
    <source>
        <dbReference type="Pfam" id="PF01551"/>
    </source>
</evidence>
<dbReference type="Proteomes" id="UP000031561">
    <property type="component" value="Unassembled WGS sequence"/>
</dbReference>
<proteinExistence type="predicted"/>
<organism evidence="2 3">
    <name type="scientific">Lyngbya confervoides BDU141951</name>
    <dbReference type="NCBI Taxonomy" id="1574623"/>
    <lineage>
        <taxon>Bacteria</taxon>
        <taxon>Bacillati</taxon>
        <taxon>Cyanobacteriota</taxon>
        <taxon>Cyanophyceae</taxon>
        <taxon>Oscillatoriophycideae</taxon>
        <taxon>Oscillatoriales</taxon>
        <taxon>Microcoleaceae</taxon>
        <taxon>Lyngbya</taxon>
    </lineage>
</organism>
<dbReference type="PANTHER" id="PTHR21666">
    <property type="entry name" value="PEPTIDASE-RELATED"/>
    <property type="match status" value="1"/>
</dbReference>
<dbReference type="InterPro" id="IPR050570">
    <property type="entry name" value="Cell_wall_metabolism_enzyme"/>
</dbReference>
<name>A0ABD4T8X0_9CYAN</name>
<dbReference type="Gene3D" id="2.70.70.10">
    <property type="entry name" value="Glucose Permease (Domain IIA)"/>
    <property type="match status" value="1"/>
</dbReference>
<dbReference type="CDD" id="cd12797">
    <property type="entry name" value="M23_peptidase"/>
    <property type="match status" value="1"/>
</dbReference>
<dbReference type="PANTHER" id="PTHR21666:SF270">
    <property type="entry name" value="MUREIN HYDROLASE ACTIVATOR ENVC"/>
    <property type="match status" value="1"/>
</dbReference>
<feature type="domain" description="M23ase beta-sheet core" evidence="1">
    <location>
        <begin position="116"/>
        <end position="218"/>
    </location>
</feature>
<protein>
    <submittedName>
        <fullName evidence="2">M23 family metallopeptidase</fullName>
    </submittedName>
</protein>
<dbReference type="Pfam" id="PF01551">
    <property type="entry name" value="Peptidase_M23"/>
    <property type="match status" value="1"/>
</dbReference>
<evidence type="ECO:0000313" key="2">
    <source>
        <dbReference type="EMBL" id="MCM1984770.1"/>
    </source>
</evidence>
<dbReference type="EMBL" id="JTHE03000104">
    <property type="protein sequence ID" value="MCM1984770.1"/>
    <property type="molecule type" value="Genomic_DNA"/>
</dbReference>
<evidence type="ECO:0000313" key="3">
    <source>
        <dbReference type="Proteomes" id="UP000031561"/>
    </source>
</evidence>
<dbReference type="InterPro" id="IPR011055">
    <property type="entry name" value="Dup_hybrid_motif"/>
</dbReference>
<reference evidence="2 3" key="1">
    <citation type="journal article" date="2015" name="Genome Announc.">
        <title>Draft Genome Sequence of Filamentous Marine Cyanobacterium Lyngbya confervoides Strain BDU141951.</title>
        <authorList>
            <person name="Chandrababunaidu M.M."/>
            <person name="Sen D."/>
            <person name="Tripathy S."/>
        </authorList>
    </citation>
    <scope>NUCLEOTIDE SEQUENCE [LARGE SCALE GENOMIC DNA]</scope>
    <source>
        <strain evidence="2 3">BDU141951</strain>
    </source>
</reference>
<dbReference type="InterPro" id="IPR016047">
    <property type="entry name" value="M23ase_b-sheet_dom"/>
</dbReference>
<comment type="caution">
    <text evidence="2">The sequence shown here is derived from an EMBL/GenBank/DDBJ whole genome shotgun (WGS) entry which is preliminary data.</text>
</comment>
<dbReference type="RefSeq" id="WP_236095949.1">
    <property type="nucleotide sequence ID" value="NZ_JTHE03000104.1"/>
</dbReference>
<dbReference type="AlphaFoldDB" id="A0ABD4T8X0"/>
<accession>A0ABD4T8X0</accession>